<dbReference type="GO" id="GO:0004497">
    <property type="term" value="F:monooxygenase activity"/>
    <property type="evidence" value="ECO:0007669"/>
    <property type="project" value="UniProtKB-KW"/>
</dbReference>
<evidence type="ECO:0000256" key="9">
    <source>
        <dbReference type="PIRSR" id="PIRSR602401-1"/>
    </source>
</evidence>
<dbReference type="EMBL" id="CAJMWW010000425">
    <property type="protein sequence ID" value="CAE6470659.1"/>
    <property type="molecule type" value="Genomic_DNA"/>
</dbReference>
<evidence type="ECO:0000256" key="7">
    <source>
        <dbReference type="ARBA" id="ARBA00023004"/>
    </source>
</evidence>
<name>A0A8H3C137_9AGAM</name>
<keyword evidence="5 9" id="KW-0479">Metal-binding</keyword>
<dbReference type="InterPro" id="IPR036396">
    <property type="entry name" value="Cyt_P450_sf"/>
</dbReference>
<dbReference type="InterPro" id="IPR050364">
    <property type="entry name" value="Cytochrome_P450_fung"/>
</dbReference>
<comment type="cofactor">
    <cofactor evidence="1 9">
        <name>heme</name>
        <dbReference type="ChEBI" id="CHEBI:30413"/>
    </cofactor>
</comment>
<dbReference type="InterPro" id="IPR001128">
    <property type="entry name" value="Cyt_P450"/>
</dbReference>
<evidence type="ECO:0000256" key="3">
    <source>
        <dbReference type="ARBA" id="ARBA00010617"/>
    </source>
</evidence>
<dbReference type="PRINTS" id="PR00463">
    <property type="entry name" value="EP450I"/>
</dbReference>
<dbReference type="PANTHER" id="PTHR46300">
    <property type="entry name" value="P450, PUTATIVE (EUROFUNG)-RELATED-RELATED"/>
    <property type="match status" value="1"/>
</dbReference>
<sequence length="515" mass="58266">MSDRSLLFGLTASVTVGLLAYKLHKDKQKHDLHLPPGPTSYPLIGHLFSVPNEYEHLGFMKLGEQIGSKIISLSVPGTTIIVLNDKDDAANLLDKRSTMYSDRNCPPMVQESSLFGWGDFGSLVGYGDRWRKYRRLMNPWLTKQAVALHHESQEHAIKKLLRRLLEGSKDVRSSQELEAELFLSISATLLRSIYGYEAENTEDRFLIGARSIFSYLTKSLLSSNYLVNSLPALKYIPEWFPGARWKRDAIKWRMEKDALIQDMYKIGLENMRKDESTHIMVSSLRRHALQLGLTEQEADDYVAQIAITMFAGGADTTVSTLLMFLMAMVLYPEVKKKAQEEIDSVLGASRLPKIEDRDQLGYVDRIVQETLRWVPVTPMAVPHACFQDDTYEGYHIPKGAIVIGNAWAITRDETVYANPEAFNPDRYLDPATPPSPVFGWGRRRCPGVHFAQASLFIAIASILMTFNIETVKDENGKDRLPSGKMTNALVLIPEPFVFKLTPRSESHEELIRQSL</sequence>
<evidence type="ECO:0000256" key="4">
    <source>
        <dbReference type="ARBA" id="ARBA00022617"/>
    </source>
</evidence>
<gene>
    <name evidence="11" type="ORF">RDB_LOCUS176241</name>
</gene>
<dbReference type="PRINTS" id="PR00385">
    <property type="entry name" value="P450"/>
</dbReference>
<evidence type="ECO:0000256" key="6">
    <source>
        <dbReference type="ARBA" id="ARBA00023002"/>
    </source>
</evidence>
<feature type="binding site" description="axial binding residue" evidence="9">
    <location>
        <position position="445"/>
    </location>
    <ligand>
        <name>heme</name>
        <dbReference type="ChEBI" id="CHEBI:30413"/>
    </ligand>
    <ligandPart>
        <name>Fe</name>
        <dbReference type="ChEBI" id="CHEBI:18248"/>
    </ligandPart>
</feature>
<dbReference type="GO" id="GO:0016705">
    <property type="term" value="F:oxidoreductase activity, acting on paired donors, with incorporation or reduction of molecular oxygen"/>
    <property type="evidence" value="ECO:0007669"/>
    <property type="project" value="InterPro"/>
</dbReference>
<dbReference type="GO" id="GO:0020037">
    <property type="term" value="F:heme binding"/>
    <property type="evidence" value="ECO:0007669"/>
    <property type="project" value="InterPro"/>
</dbReference>
<dbReference type="CDD" id="cd11065">
    <property type="entry name" value="CYP64-like"/>
    <property type="match status" value="1"/>
</dbReference>
<dbReference type="InterPro" id="IPR002401">
    <property type="entry name" value="Cyt_P450_E_grp-I"/>
</dbReference>
<evidence type="ECO:0000256" key="8">
    <source>
        <dbReference type="ARBA" id="ARBA00023033"/>
    </source>
</evidence>
<dbReference type="Pfam" id="PF00067">
    <property type="entry name" value="p450"/>
    <property type="match status" value="1"/>
</dbReference>
<dbReference type="InterPro" id="IPR017972">
    <property type="entry name" value="Cyt_P450_CS"/>
</dbReference>
<evidence type="ECO:0000256" key="5">
    <source>
        <dbReference type="ARBA" id="ARBA00022723"/>
    </source>
</evidence>
<keyword evidence="6 10" id="KW-0560">Oxidoreductase</keyword>
<proteinExistence type="inferred from homology"/>
<dbReference type="GO" id="GO:0005506">
    <property type="term" value="F:iron ion binding"/>
    <property type="evidence" value="ECO:0007669"/>
    <property type="project" value="InterPro"/>
</dbReference>
<dbReference type="AlphaFoldDB" id="A0A8H3C137"/>
<dbReference type="SUPFAM" id="SSF48264">
    <property type="entry name" value="Cytochrome P450"/>
    <property type="match status" value="1"/>
</dbReference>
<organism evidence="11 12">
    <name type="scientific">Rhizoctonia solani</name>
    <dbReference type="NCBI Taxonomy" id="456999"/>
    <lineage>
        <taxon>Eukaryota</taxon>
        <taxon>Fungi</taxon>
        <taxon>Dikarya</taxon>
        <taxon>Basidiomycota</taxon>
        <taxon>Agaricomycotina</taxon>
        <taxon>Agaricomycetes</taxon>
        <taxon>Cantharellales</taxon>
        <taxon>Ceratobasidiaceae</taxon>
        <taxon>Rhizoctonia</taxon>
    </lineage>
</organism>
<evidence type="ECO:0000313" key="11">
    <source>
        <dbReference type="EMBL" id="CAE6470659.1"/>
    </source>
</evidence>
<keyword evidence="7 9" id="KW-0408">Iron</keyword>
<comment type="caution">
    <text evidence="11">The sequence shown here is derived from an EMBL/GenBank/DDBJ whole genome shotgun (WGS) entry which is preliminary data.</text>
</comment>
<keyword evidence="4 9" id="KW-0349">Heme</keyword>
<evidence type="ECO:0000256" key="10">
    <source>
        <dbReference type="RuleBase" id="RU000461"/>
    </source>
</evidence>
<evidence type="ECO:0000256" key="2">
    <source>
        <dbReference type="ARBA" id="ARBA00005179"/>
    </source>
</evidence>
<dbReference type="PANTHER" id="PTHR46300:SF7">
    <property type="entry name" value="P450, PUTATIVE (EUROFUNG)-RELATED"/>
    <property type="match status" value="1"/>
</dbReference>
<comment type="pathway">
    <text evidence="2">Secondary metabolite biosynthesis.</text>
</comment>
<evidence type="ECO:0008006" key="13">
    <source>
        <dbReference type="Google" id="ProtNLM"/>
    </source>
</evidence>
<comment type="similarity">
    <text evidence="3 10">Belongs to the cytochrome P450 family.</text>
</comment>
<dbReference type="Gene3D" id="1.10.630.10">
    <property type="entry name" value="Cytochrome P450"/>
    <property type="match status" value="1"/>
</dbReference>
<accession>A0A8H3C137</accession>
<reference evidence="11" key="1">
    <citation type="submission" date="2021-01" db="EMBL/GenBank/DDBJ databases">
        <authorList>
            <person name="Kaushik A."/>
        </authorList>
    </citation>
    <scope>NUCLEOTIDE SEQUENCE</scope>
    <source>
        <strain evidence="11">AG3-T5</strain>
    </source>
</reference>
<evidence type="ECO:0000256" key="1">
    <source>
        <dbReference type="ARBA" id="ARBA00001971"/>
    </source>
</evidence>
<dbReference type="PROSITE" id="PS00086">
    <property type="entry name" value="CYTOCHROME_P450"/>
    <property type="match status" value="1"/>
</dbReference>
<dbReference type="Proteomes" id="UP000663841">
    <property type="component" value="Unassembled WGS sequence"/>
</dbReference>
<evidence type="ECO:0000313" key="12">
    <source>
        <dbReference type="Proteomes" id="UP000663841"/>
    </source>
</evidence>
<keyword evidence="8 10" id="KW-0503">Monooxygenase</keyword>
<protein>
    <recommendedName>
        <fullName evidence="13">O-methylsterigmatocystin oxidoreductase</fullName>
    </recommendedName>
</protein>